<dbReference type="PANTHER" id="PTHR33933:SF1">
    <property type="entry name" value="PROTEIN ADENYLYLTRANSFERASE MNTA-RELATED"/>
    <property type="match status" value="1"/>
</dbReference>
<evidence type="ECO:0000259" key="1">
    <source>
        <dbReference type="Pfam" id="PF01909"/>
    </source>
</evidence>
<accession>A0ABW7C8V3</accession>
<dbReference type="EMBL" id="JAZAQF010000029">
    <property type="protein sequence ID" value="MFG3817202.1"/>
    <property type="molecule type" value="Genomic_DNA"/>
</dbReference>
<dbReference type="CDD" id="cd05403">
    <property type="entry name" value="NT_KNTase_like"/>
    <property type="match status" value="1"/>
</dbReference>
<dbReference type="InterPro" id="IPR043519">
    <property type="entry name" value="NT_sf"/>
</dbReference>
<dbReference type="InterPro" id="IPR002934">
    <property type="entry name" value="Polymerase_NTP_transf_dom"/>
</dbReference>
<dbReference type="Gene3D" id="3.30.460.10">
    <property type="entry name" value="Beta Polymerase, domain 2"/>
    <property type="match status" value="1"/>
</dbReference>
<protein>
    <submittedName>
        <fullName evidence="2">Nucleotidyltransferase domain-containing protein</fullName>
        <ecNumber evidence="2">2.7.7.-</ecNumber>
    </submittedName>
</protein>
<sequence>MNSSIRLITDQQISEICQAIVEQFQPEKIILFGSYAYGQPHEWSDLDLLVVMDFEGRAIDLSVELWRATKPEFSVDFIVKTSYEIQWRYQQFDPLVRVAIDQGKVLYDASYSRVAKAI</sequence>
<dbReference type="PANTHER" id="PTHR33933">
    <property type="entry name" value="NUCLEOTIDYLTRANSFERASE"/>
    <property type="match status" value="1"/>
</dbReference>
<comment type="caution">
    <text evidence="2">The sequence shown here is derived from an EMBL/GenBank/DDBJ whole genome shotgun (WGS) entry which is preliminary data.</text>
</comment>
<keyword evidence="3" id="KW-1185">Reference proteome</keyword>
<evidence type="ECO:0000313" key="3">
    <source>
        <dbReference type="Proteomes" id="UP001604335"/>
    </source>
</evidence>
<dbReference type="SUPFAM" id="SSF81301">
    <property type="entry name" value="Nucleotidyltransferase"/>
    <property type="match status" value="1"/>
</dbReference>
<dbReference type="InterPro" id="IPR052548">
    <property type="entry name" value="Type_VII_TA_antitoxin"/>
</dbReference>
<evidence type="ECO:0000313" key="2">
    <source>
        <dbReference type="EMBL" id="MFG3817202.1"/>
    </source>
</evidence>
<dbReference type="EC" id="2.7.7.-" evidence="2"/>
<reference evidence="3" key="1">
    <citation type="journal article" date="2024" name="Algal Res.">
        <title>Biochemical, toxicological and genomic investigation of a high-biomass producing Limnothrix strain isolated from Italian shallow drinking water reservoir.</title>
        <authorList>
            <person name="Simonazzi M."/>
            <person name="Shishido T.K."/>
            <person name="Delbaje E."/>
            <person name="Wahlsten M."/>
            <person name="Fewer D.P."/>
            <person name="Sivonen K."/>
            <person name="Pezzolesi L."/>
            <person name="Pistocchi R."/>
        </authorList>
    </citation>
    <scope>NUCLEOTIDE SEQUENCE [LARGE SCALE GENOMIC DNA]</scope>
    <source>
        <strain evidence="3">LRLZ20PSL1</strain>
    </source>
</reference>
<dbReference type="Pfam" id="PF01909">
    <property type="entry name" value="NTP_transf_2"/>
    <property type="match status" value="1"/>
</dbReference>
<dbReference type="GO" id="GO:0016779">
    <property type="term" value="F:nucleotidyltransferase activity"/>
    <property type="evidence" value="ECO:0007669"/>
    <property type="project" value="UniProtKB-KW"/>
</dbReference>
<proteinExistence type="predicted"/>
<gene>
    <name evidence="2" type="ORF">VPK24_06095</name>
</gene>
<feature type="domain" description="Polymerase nucleotidyl transferase" evidence="1">
    <location>
        <begin position="14"/>
        <end position="57"/>
    </location>
</feature>
<keyword evidence="2" id="KW-0548">Nucleotidyltransferase</keyword>
<dbReference type="Proteomes" id="UP001604335">
    <property type="component" value="Unassembled WGS sequence"/>
</dbReference>
<organism evidence="2 3">
    <name type="scientific">Limnothrix redekei LRLZ20PSL1</name>
    <dbReference type="NCBI Taxonomy" id="3112953"/>
    <lineage>
        <taxon>Bacteria</taxon>
        <taxon>Bacillati</taxon>
        <taxon>Cyanobacteriota</taxon>
        <taxon>Cyanophyceae</taxon>
        <taxon>Pseudanabaenales</taxon>
        <taxon>Pseudanabaenaceae</taxon>
        <taxon>Limnothrix</taxon>
    </lineage>
</organism>
<name>A0ABW7C8V3_9CYAN</name>
<keyword evidence="2" id="KW-0808">Transferase</keyword>